<evidence type="ECO:0000256" key="1">
    <source>
        <dbReference type="ARBA" id="ARBA00005854"/>
    </source>
</evidence>
<dbReference type="SUPFAM" id="SSF51735">
    <property type="entry name" value="NAD(P)-binding Rossmann-fold domains"/>
    <property type="match status" value="1"/>
</dbReference>
<comment type="similarity">
    <text evidence="1 4">Belongs to the D-isomer specific 2-hydroxyacid dehydrogenase family.</text>
</comment>
<evidence type="ECO:0000256" key="2">
    <source>
        <dbReference type="ARBA" id="ARBA00023002"/>
    </source>
</evidence>
<dbReference type="Gene3D" id="3.40.50.720">
    <property type="entry name" value="NAD(P)-binding Rossmann-like Domain"/>
    <property type="match status" value="2"/>
</dbReference>
<dbReference type="EMBL" id="CP043869">
    <property type="protein sequence ID" value="QEQ96499.1"/>
    <property type="molecule type" value="Genomic_DNA"/>
</dbReference>
<dbReference type="CDD" id="cd12162">
    <property type="entry name" value="2-Hacid_dh_4"/>
    <property type="match status" value="1"/>
</dbReference>
<dbReference type="InterPro" id="IPR050418">
    <property type="entry name" value="D-iso_2-hydroxyacid_DH_PdxB"/>
</dbReference>
<feature type="domain" description="D-isomer specific 2-hydroxyacid dehydrogenase NAD-binding" evidence="6">
    <location>
        <begin position="108"/>
        <end position="286"/>
    </location>
</feature>
<dbReference type="GO" id="GO:0051287">
    <property type="term" value="F:NAD binding"/>
    <property type="evidence" value="ECO:0007669"/>
    <property type="project" value="InterPro"/>
</dbReference>
<dbReference type="Pfam" id="PF00389">
    <property type="entry name" value="2-Hacid_dh"/>
    <property type="match status" value="1"/>
</dbReference>
<feature type="domain" description="D-isomer specific 2-hydroxyacid dehydrogenase catalytic" evidence="5">
    <location>
        <begin position="16"/>
        <end position="317"/>
    </location>
</feature>
<dbReference type="Proteomes" id="UP000324760">
    <property type="component" value="Chromosome"/>
</dbReference>
<evidence type="ECO:0000259" key="5">
    <source>
        <dbReference type="Pfam" id="PF00389"/>
    </source>
</evidence>
<keyword evidence="8" id="KW-1185">Reference proteome</keyword>
<dbReference type="Pfam" id="PF02826">
    <property type="entry name" value="2-Hacid_dh_C"/>
    <property type="match status" value="1"/>
</dbReference>
<dbReference type="InterPro" id="IPR006139">
    <property type="entry name" value="D-isomer_2_OHA_DH_cat_dom"/>
</dbReference>
<organism evidence="7 8">
    <name type="scientific">Neptunomonas concharum</name>
    <dbReference type="NCBI Taxonomy" id="1031538"/>
    <lineage>
        <taxon>Bacteria</taxon>
        <taxon>Pseudomonadati</taxon>
        <taxon>Pseudomonadota</taxon>
        <taxon>Gammaproteobacteria</taxon>
        <taxon>Oceanospirillales</taxon>
        <taxon>Oceanospirillaceae</taxon>
        <taxon>Neptunomonas</taxon>
    </lineage>
</organism>
<dbReference type="SUPFAM" id="SSF52283">
    <property type="entry name" value="Formate/glycerate dehydrogenase catalytic domain-like"/>
    <property type="match status" value="1"/>
</dbReference>
<dbReference type="GO" id="GO:0016616">
    <property type="term" value="F:oxidoreductase activity, acting on the CH-OH group of donors, NAD or NADP as acceptor"/>
    <property type="evidence" value="ECO:0007669"/>
    <property type="project" value="InterPro"/>
</dbReference>
<dbReference type="PANTHER" id="PTHR43761">
    <property type="entry name" value="D-ISOMER SPECIFIC 2-HYDROXYACID DEHYDROGENASE FAMILY PROTEIN (AFU_ORTHOLOGUE AFUA_1G13630)"/>
    <property type="match status" value="1"/>
</dbReference>
<sequence length="317" mass="33986">MNMKAVFLDAQSLTDLNLETLSQCFNNFTAYDATSPHEVADRVRGADVIIVNKVVLDSDTLASNPSLKLICVVATGVNNVDLEAARSQGIAVFNCQAYGVPSVVQHTFSLMLALQTNLLSYHQAVQAGEWQKSTQFCLLDFPIRELSGKTLGLIGSGNLGQGVAEIAKAFGMKVIIGARPGTAPTEGRVALAELYRQADVISLHCPLTEQTENLINADVFNQMKPEAILINVARGGIVNEADLADALRKGKIAGAATDVLISEPPTSDNPLLVGDIPNLIVTPHSAWGSIEARQRILDQTIENVKAFRAGDTLRRIV</sequence>
<dbReference type="InterPro" id="IPR036291">
    <property type="entry name" value="NAD(P)-bd_dom_sf"/>
</dbReference>
<reference evidence="7 8" key="1">
    <citation type="journal article" date="2019" name="Biochem. Eng. J.">
        <title>Metabolic engineering of the marine bacteria Neptunomonas concharum for the production of acetoin and meso-2,3-butanediol from acetate.</title>
        <authorList>
            <person name="Li W."/>
            <person name="Pu N."/>
            <person name="Liu C.-X."/>
            <person name="Yuan Q.-P."/>
            <person name="Li Z.-J."/>
        </authorList>
    </citation>
    <scope>NUCLEOTIDE SEQUENCE [LARGE SCALE GENOMIC DNA]</scope>
    <source>
        <strain evidence="7 8">JCM17730</strain>
    </source>
</reference>
<evidence type="ECO:0000313" key="7">
    <source>
        <dbReference type="EMBL" id="QEQ96499.1"/>
    </source>
</evidence>
<evidence type="ECO:0000259" key="6">
    <source>
        <dbReference type="Pfam" id="PF02826"/>
    </source>
</evidence>
<dbReference type="PANTHER" id="PTHR43761:SF1">
    <property type="entry name" value="D-ISOMER SPECIFIC 2-HYDROXYACID DEHYDROGENASE CATALYTIC DOMAIN-CONTAINING PROTEIN-RELATED"/>
    <property type="match status" value="1"/>
</dbReference>
<dbReference type="InterPro" id="IPR006140">
    <property type="entry name" value="D-isomer_DH_NAD-bd"/>
</dbReference>
<dbReference type="OrthoDB" id="9805416at2"/>
<evidence type="ECO:0000256" key="3">
    <source>
        <dbReference type="ARBA" id="ARBA00023027"/>
    </source>
</evidence>
<name>A0A5P1RA24_9GAMM</name>
<dbReference type="InterPro" id="IPR029753">
    <property type="entry name" value="D-isomer_DH_CS"/>
</dbReference>
<dbReference type="PROSITE" id="PS00670">
    <property type="entry name" value="D_2_HYDROXYACID_DH_2"/>
    <property type="match status" value="1"/>
</dbReference>
<evidence type="ECO:0000256" key="4">
    <source>
        <dbReference type="RuleBase" id="RU003719"/>
    </source>
</evidence>
<dbReference type="NCBIfam" id="NF005069">
    <property type="entry name" value="PRK06487.1"/>
    <property type="match status" value="1"/>
</dbReference>
<evidence type="ECO:0000313" key="8">
    <source>
        <dbReference type="Proteomes" id="UP000324760"/>
    </source>
</evidence>
<accession>A0A5P1RA24</accession>
<gene>
    <name evidence="7" type="ORF">F0U83_07135</name>
</gene>
<proteinExistence type="inferred from homology"/>
<dbReference type="KEGG" id="ncu:F0U83_07135"/>
<protein>
    <submittedName>
        <fullName evidence="7">2-hydroxyacid dehydrogenase</fullName>
    </submittedName>
</protein>
<keyword evidence="3" id="KW-0520">NAD</keyword>
<dbReference type="AlphaFoldDB" id="A0A5P1RA24"/>
<keyword evidence="2 4" id="KW-0560">Oxidoreductase</keyword>